<dbReference type="EMBL" id="FMYV01000004">
    <property type="protein sequence ID" value="SDC48838.1"/>
    <property type="molecule type" value="Genomic_DNA"/>
</dbReference>
<dbReference type="SUPFAM" id="SSF51011">
    <property type="entry name" value="Glycosyl hydrolase domain"/>
    <property type="match status" value="1"/>
</dbReference>
<dbReference type="Pfam" id="PF02806">
    <property type="entry name" value="Alpha-amylase_C"/>
    <property type="match status" value="1"/>
</dbReference>
<dbReference type="FunFam" id="2.60.40.1180:FF:000002">
    <property type="entry name" value="1,4-alpha-glucan branching enzyme GlgB"/>
    <property type="match status" value="1"/>
</dbReference>
<dbReference type="STRING" id="28234.SAMN04488588_1195"/>
<organism evidence="12 14">
    <name type="scientific">Geotoga petraea</name>
    <dbReference type="NCBI Taxonomy" id="28234"/>
    <lineage>
        <taxon>Bacteria</taxon>
        <taxon>Thermotogati</taxon>
        <taxon>Thermotogota</taxon>
        <taxon>Thermotogae</taxon>
        <taxon>Petrotogales</taxon>
        <taxon>Petrotogaceae</taxon>
        <taxon>Geotoga</taxon>
    </lineage>
</organism>
<comment type="function">
    <text evidence="9">Catalyzes the formation of the alpha-1,6-glucosidic linkages in glycogen by scission of a 1,4-alpha-linked oligosaccharide from growing alpha-1,4-glucan chains and the subsequent attachment of the oligosaccharide to the alpha-1,6 position.</text>
</comment>
<keyword evidence="14" id="KW-1185">Reference proteome</keyword>
<dbReference type="GO" id="GO:0003844">
    <property type="term" value="F:1,4-alpha-glucan branching enzyme activity"/>
    <property type="evidence" value="ECO:0007669"/>
    <property type="project" value="UniProtKB-UniRule"/>
</dbReference>
<dbReference type="SUPFAM" id="SSF81296">
    <property type="entry name" value="E set domains"/>
    <property type="match status" value="1"/>
</dbReference>
<evidence type="ECO:0000313" key="14">
    <source>
        <dbReference type="Proteomes" id="UP000199322"/>
    </source>
</evidence>
<dbReference type="Gene3D" id="2.60.40.1180">
    <property type="entry name" value="Golgi alpha-mannosidase II"/>
    <property type="match status" value="1"/>
</dbReference>
<dbReference type="CDD" id="cd02855">
    <property type="entry name" value="E_set_GBE_prok_N"/>
    <property type="match status" value="1"/>
</dbReference>
<dbReference type="PIRSF" id="PIRSF000463">
    <property type="entry name" value="GlgB"/>
    <property type="match status" value="1"/>
</dbReference>
<dbReference type="RefSeq" id="WP_091403612.1">
    <property type="nucleotide sequence ID" value="NZ_FMYV01000004.1"/>
</dbReference>
<evidence type="ECO:0000313" key="13">
    <source>
        <dbReference type="EMBL" id="TGG87550.1"/>
    </source>
</evidence>
<dbReference type="PANTHER" id="PTHR43651">
    <property type="entry name" value="1,4-ALPHA-GLUCAN-BRANCHING ENZYME"/>
    <property type="match status" value="1"/>
</dbReference>
<dbReference type="FunFam" id="2.60.40.10:FF:000169">
    <property type="entry name" value="1,4-alpha-glucan branching enzyme GlgB"/>
    <property type="match status" value="1"/>
</dbReference>
<name>A0A1G6LZW4_9BACT</name>
<dbReference type="InterPro" id="IPR013783">
    <property type="entry name" value="Ig-like_fold"/>
</dbReference>
<dbReference type="InterPro" id="IPR006407">
    <property type="entry name" value="GlgB"/>
</dbReference>
<dbReference type="Pfam" id="PF02922">
    <property type="entry name" value="CBM_48"/>
    <property type="match status" value="1"/>
</dbReference>
<dbReference type="AlphaFoldDB" id="A0A1G6LZW4"/>
<comment type="pathway">
    <text evidence="2 9">Glycan biosynthesis; glycogen biosynthesis.</text>
</comment>
<dbReference type="EMBL" id="SRME01000004">
    <property type="protein sequence ID" value="TGG87550.1"/>
    <property type="molecule type" value="Genomic_DNA"/>
</dbReference>
<sequence length="723" mass="85466">MAILSQEEIFNLSNGNLHDPYVYLGMHKYKKGVVVRTMQPFAKEVKVTSKKFRRYMKKISDSGLFELYIPNVDIVNYKFKCTDYEGNKWEVIDPYQFLPVISDYDRHLFNEGNHYEIYDKLGSHNMKINGHKGTLFAVWAPNAKRVSVVGNFNNWDGRVHQMRMLGSSGIWEIFIPNLSEGDLYKYEIKTKEDYILLKIDPYANFFEKRPKNASIIYDLEGKHQWEDDQWIKKRENTNWLEEPMSIYEVHLNSWMKTENDEFLNYRDIAKNLANYCKENGFTHIELMPIAEHPLDMSWGYQVTGYFAPTSRFGTPEDFMYFVDLLHKENIGIILDWVPGHFPKDEFALGRFDGTALYEHLDPRLGEHIDWGTYIFNYGRNEVKNFLISNALFWLKKFHIDGLRVDAVASMLYLDYSREGKDWIPNRFGGRENLEAIDFLKHLNSVTYKYFPGTLTIAEESTAFPGVTKPVDLGGLGFAMKWNMGWMNDSLEYMKKEPIYRQYHQNDLTFSIMYAFSENFILSISHDEVVYGKKSLVDKMPGDDWQKFANLRLYLSYMYAHPGKKLLFMGQEFGQWKEWDFEHSLDWHILQYENHKKTKDFVKYLNNIYKTNEPFYKIDFNYEGFEWIDFSDNENSVISFLRKSNDEKILCVFNFTPVPRDNYRIGVPEEGQYELIFNSDSKDFWGSGYDIKNSVTSEKIRWQGRDNSIVSNLPPLSAIFFKIK</sequence>
<evidence type="ECO:0000313" key="12">
    <source>
        <dbReference type="EMBL" id="SDC48838.1"/>
    </source>
</evidence>
<evidence type="ECO:0000256" key="7">
    <source>
        <dbReference type="ARBA" id="ARBA00023056"/>
    </source>
</evidence>
<dbReference type="NCBIfam" id="NF003811">
    <property type="entry name" value="PRK05402.1"/>
    <property type="match status" value="1"/>
</dbReference>
<dbReference type="NCBIfam" id="NF008967">
    <property type="entry name" value="PRK12313.1"/>
    <property type="match status" value="1"/>
</dbReference>
<dbReference type="NCBIfam" id="TIGR01515">
    <property type="entry name" value="branching_enzym"/>
    <property type="match status" value="1"/>
</dbReference>
<dbReference type="InterPro" id="IPR044143">
    <property type="entry name" value="GlgB_N_E_set_prok"/>
</dbReference>
<dbReference type="Gene3D" id="2.60.40.10">
    <property type="entry name" value="Immunoglobulins"/>
    <property type="match status" value="2"/>
</dbReference>
<gene>
    <name evidence="9 13" type="primary">glgB</name>
    <name evidence="13" type="ORF">E4650_07335</name>
    <name evidence="12" type="ORF">SAMN04488588_1195</name>
</gene>
<reference evidence="12 14" key="1">
    <citation type="submission" date="2016-10" db="EMBL/GenBank/DDBJ databases">
        <authorList>
            <person name="de Groot N.N."/>
        </authorList>
    </citation>
    <scope>NUCLEOTIDE SEQUENCE [LARGE SCALE GENOMIC DNA]</scope>
    <source>
        <strain evidence="12 14">WG14</strain>
    </source>
</reference>
<dbReference type="GO" id="GO:0043169">
    <property type="term" value="F:cation binding"/>
    <property type="evidence" value="ECO:0007669"/>
    <property type="project" value="InterPro"/>
</dbReference>
<dbReference type="InterPro" id="IPR014756">
    <property type="entry name" value="Ig_E-set"/>
</dbReference>
<dbReference type="InterPro" id="IPR006048">
    <property type="entry name" value="A-amylase/branching_C"/>
</dbReference>
<keyword evidence="7 9" id="KW-0320">Glycogen biosynthesis</keyword>
<reference evidence="13 15" key="2">
    <citation type="submission" date="2019-04" db="EMBL/GenBank/DDBJ databases">
        <title>Draft genome sequence data and analysis of a Fermenting Bacterium, Geotoga petraea strain HO-Geo1, isolated from heavy-oil petroleum reservoir in Russia.</title>
        <authorList>
            <person name="Grouzdev D.S."/>
            <person name="Semenova E.M."/>
            <person name="Sokolova D.S."/>
            <person name="Tourova T.P."/>
            <person name="Poltaraus A.B."/>
            <person name="Nazina T.N."/>
        </authorList>
    </citation>
    <scope>NUCLEOTIDE SEQUENCE [LARGE SCALE GENOMIC DNA]</scope>
    <source>
        <strain evidence="13 15">HO-Geo1</strain>
    </source>
</reference>
<dbReference type="Proteomes" id="UP000199322">
    <property type="component" value="Unassembled WGS sequence"/>
</dbReference>
<evidence type="ECO:0000256" key="2">
    <source>
        <dbReference type="ARBA" id="ARBA00004964"/>
    </source>
</evidence>
<dbReference type="GO" id="GO:0005829">
    <property type="term" value="C:cytosol"/>
    <property type="evidence" value="ECO:0007669"/>
    <property type="project" value="TreeGrafter"/>
</dbReference>
<dbReference type="GO" id="GO:0005978">
    <property type="term" value="P:glycogen biosynthetic process"/>
    <property type="evidence" value="ECO:0007669"/>
    <property type="project" value="UniProtKB-UniRule"/>
</dbReference>
<dbReference type="EC" id="2.4.1.18" evidence="9"/>
<dbReference type="UniPathway" id="UPA00164"/>
<evidence type="ECO:0000256" key="10">
    <source>
        <dbReference type="PIRSR" id="PIRSR000463-1"/>
    </source>
</evidence>
<dbReference type="OrthoDB" id="9800174at2"/>
<comment type="similarity">
    <text evidence="3 9">Belongs to the glycosyl hydrolase 13 family. GlgB subfamily.</text>
</comment>
<dbReference type="HAMAP" id="MF_00685">
    <property type="entry name" value="GlgB"/>
    <property type="match status" value="1"/>
</dbReference>
<dbReference type="InterPro" id="IPR013780">
    <property type="entry name" value="Glyco_hydro_b"/>
</dbReference>
<feature type="active site" description="Nucleophile" evidence="9 10">
    <location>
        <position position="405"/>
    </location>
</feature>
<dbReference type="Gene3D" id="3.20.20.80">
    <property type="entry name" value="Glycosidases"/>
    <property type="match status" value="1"/>
</dbReference>
<dbReference type="PANTHER" id="PTHR43651:SF3">
    <property type="entry name" value="1,4-ALPHA-GLUCAN-BRANCHING ENZYME"/>
    <property type="match status" value="1"/>
</dbReference>
<dbReference type="Proteomes" id="UP000297288">
    <property type="component" value="Unassembled WGS sequence"/>
</dbReference>
<comment type="subunit">
    <text evidence="9">Monomer.</text>
</comment>
<evidence type="ECO:0000256" key="5">
    <source>
        <dbReference type="ARBA" id="ARBA00022676"/>
    </source>
</evidence>
<accession>A0A1G6LZW4</accession>
<dbReference type="InterPro" id="IPR006047">
    <property type="entry name" value="GH13_cat_dom"/>
</dbReference>
<keyword evidence="6 9" id="KW-0808">Transferase</keyword>
<dbReference type="Pfam" id="PF00128">
    <property type="entry name" value="Alpha-amylase"/>
    <property type="match status" value="1"/>
</dbReference>
<feature type="domain" description="Glycosyl hydrolase family 13 catalytic" evidence="11">
    <location>
        <begin position="248"/>
        <end position="602"/>
    </location>
</feature>
<protein>
    <recommendedName>
        <fullName evidence="9">1,4-alpha-glucan branching enzyme GlgB</fullName>
        <ecNumber evidence="9">2.4.1.18</ecNumber>
    </recommendedName>
    <alternativeName>
        <fullName evidence="9">1,4-alpha-D-glucan:1,4-alpha-D-glucan 6-glucosyl-transferase</fullName>
    </alternativeName>
    <alternativeName>
        <fullName evidence="9">Alpha-(1-&gt;4)-glucan branching enzyme</fullName>
    </alternativeName>
    <alternativeName>
        <fullName evidence="9">Glycogen branching enzyme</fullName>
        <shortName evidence="9">BE</shortName>
    </alternativeName>
</protein>
<dbReference type="Pfam" id="PF22019">
    <property type="entry name" value="GlgB_N"/>
    <property type="match status" value="1"/>
</dbReference>
<dbReference type="FunFam" id="3.20.20.80:FF:000003">
    <property type="entry name" value="1,4-alpha-glucan branching enzyme GlgB"/>
    <property type="match status" value="1"/>
</dbReference>
<dbReference type="GO" id="GO:0004553">
    <property type="term" value="F:hydrolase activity, hydrolyzing O-glycosyl compounds"/>
    <property type="evidence" value="ECO:0007669"/>
    <property type="project" value="InterPro"/>
</dbReference>
<comment type="catalytic activity">
    <reaction evidence="1 9">
        <text>Transfers a segment of a (1-&gt;4)-alpha-D-glucan chain to a primary hydroxy group in a similar glucan chain.</text>
        <dbReference type="EC" id="2.4.1.18"/>
    </reaction>
</comment>
<evidence type="ECO:0000256" key="6">
    <source>
        <dbReference type="ARBA" id="ARBA00022679"/>
    </source>
</evidence>
<evidence type="ECO:0000256" key="9">
    <source>
        <dbReference type="HAMAP-Rule" id="MF_00685"/>
    </source>
</evidence>
<evidence type="ECO:0000259" key="11">
    <source>
        <dbReference type="SMART" id="SM00642"/>
    </source>
</evidence>
<dbReference type="InterPro" id="IPR004193">
    <property type="entry name" value="Glyco_hydro_13_N"/>
</dbReference>
<dbReference type="CDD" id="cd11322">
    <property type="entry name" value="AmyAc_Glg_BE"/>
    <property type="match status" value="1"/>
</dbReference>
<dbReference type="SMART" id="SM00642">
    <property type="entry name" value="Aamy"/>
    <property type="match status" value="1"/>
</dbReference>
<dbReference type="InterPro" id="IPR054169">
    <property type="entry name" value="GlgB_N"/>
</dbReference>
<keyword evidence="8 9" id="KW-0119">Carbohydrate metabolism</keyword>
<evidence type="ECO:0000256" key="4">
    <source>
        <dbReference type="ARBA" id="ARBA00022600"/>
    </source>
</evidence>
<proteinExistence type="inferred from homology"/>
<keyword evidence="5 9" id="KW-0328">Glycosyltransferase</keyword>
<keyword evidence="4 9" id="KW-0321">Glycogen metabolism</keyword>
<dbReference type="InterPro" id="IPR037439">
    <property type="entry name" value="Branching_enzy"/>
</dbReference>
<evidence type="ECO:0000256" key="8">
    <source>
        <dbReference type="ARBA" id="ARBA00023277"/>
    </source>
</evidence>
<evidence type="ECO:0000256" key="3">
    <source>
        <dbReference type="ARBA" id="ARBA00009000"/>
    </source>
</evidence>
<dbReference type="SUPFAM" id="SSF51445">
    <property type="entry name" value="(Trans)glycosidases"/>
    <property type="match status" value="1"/>
</dbReference>
<feature type="active site" description="Proton donor" evidence="9 10">
    <location>
        <position position="458"/>
    </location>
</feature>
<evidence type="ECO:0000256" key="1">
    <source>
        <dbReference type="ARBA" id="ARBA00000826"/>
    </source>
</evidence>
<dbReference type="InterPro" id="IPR017853">
    <property type="entry name" value="GH"/>
</dbReference>
<evidence type="ECO:0000313" key="15">
    <source>
        <dbReference type="Proteomes" id="UP000297288"/>
    </source>
</evidence>